<dbReference type="PROSITE" id="PS01208">
    <property type="entry name" value="VWFC_1"/>
    <property type="match status" value="1"/>
</dbReference>
<dbReference type="Proteomes" id="UP001497497">
    <property type="component" value="Unassembled WGS sequence"/>
</dbReference>
<dbReference type="PROSITE" id="PS50184">
    <property type="entry name" value="VWFC_2"/>
    <property type="match status" value="1"/>
</dbReference>
<dbReference type="Gene3D" id="6.20.200.20">
    <property type="match status" value="1"/>
</dbReference>
<gene>
    <name evidence="2" type="ORF">GSLYS_00008851001</name>
</gene>
<dbReference type="EMBL" id="CAXITT010000185">
    <property type="protein sequence ID" value="CAL1534891.1"/>
    <property type="molecule type" value="Genomic_DNA"/>
</dbReference>
<dbReference type="InterPro" id="IPR001007">
    <property type="entry name" value="VWF_dom"/>
</dbReference>
<dbReference type="SUPFAM" id="SSF57603">
    <property type="entry name" value="FnI-like domain"/>
    <property type="match status" value="1"/>
</dbReference>
<proteinExistence type="predicted"/>
<dbReference type="Pfam" id="PF00093">
    <property type="entry name" value="VWC"/>
    <property type="match status" value="1"/>
</dbReference>
<protein>
    <recommendedName>
        <fullName evidence="1">VWFC domain-containing protein</fullName>
    </recommendedName>
</protein>
<dbReference type="AlphaFoldDB" id="A0AAV2HRY8"/>
<evidence type="ECO:0000313" key="3">
    <source>
        <dbReference type="Proteomes" id="UP001497497"/>
    </source>
</evidence>
<keyword evidence="3" id="KW-1185">Reference proteome</keyword>
<sequence length="149" mass="16753">MRIASVKMKMYPQIYFGLFVVVSVIKPGISRPFAIIAYKECVLNGSPVEQSEPFDLTPCMTCVCTDKENNVATCSQLICEATVCEFGYAVTQIEGKCCPECVQYVRDLYLNISESDYLNASEYQALNDIPVFEPFNITEMLIKENLTNV</sequence>
<evidence type="ECO:0000259" key="1">
    <source>
        <dbReference type="PROSITE" id="PS50184"/>
    </source>
</evidence>
<reference evidence="2 3" key="1">
    <citation type="submission" date="2024-04" db="EMBL/GenBank/DDBJ databases">
        <authorList>
            <consortium name="Genoscope - CEA"/>
            <person name="William W."/>
        </authorList>
    </citation>
    <scope>NUCLEOTIDE SEQUENCE [LARGE SCALE GENOMIC DNA]</scope>
</reference>
<dbReference type="SMART" id="SM00214">
    <property type="entry name" value="VWC"/>
    <property type="match status" value="1"/>
</dbReference>
<comment type="caution">
    <text evidence="2">The sequence shown here is derived from an EMBL/GenBank/DDBJ whole genome shotgun (WGS) entry which is preliminary data.</text>
</comment>
<evidence type="ECO:0000313" key="2">
    <source>
        <dbReference type="EMBL" id="CAL1534891.1"/>
    </source>
</evidence>
<feature type="domain" description="VWFC" evidence="1">
    <location>
        <begin position="39"/>
        <end position="102"/>
    </location>
</feature>
<organism evidence="2 3">
    <name type="scientific">Lymnaea stagnalis</name>
    <name type="common">Great pond snail</name>
    <name type="synonym">Helix stagnalis</name>
    <dbReference type="NCBI Taxonomy" id="6523"/>
    <lineage>
        <taxon>Eukaryota</taxon>
        <taxon>Metazoa</taxon>
        <taxon>Spiralia</taxon>
        <taxon>Lophotrochozoa</taxon>
        <taxon>Mollusca</taxon>
        <taxon>Gastropoda</taxon>
        <taxon>Heterobranchia</taxon>
        <taxon>Euthyneura</taxon>
        <taxon>Panpulmonata</taxon>
        <taxon>Hygrophila</taxon>
        <taxon>Lymnaeoidea</taxon>
        <taxon>Lymnaeidae</taxon>
        <taxon>Lymnaea</taxon>
    </lineage>
</organism>
<name>A0AAV2HRY8_LYMST</name>
<accession>A0AAV2HRY8</accession>